<dbReference type="EMBL" id="LSRQ01005554">
    <property type="protein sequence ID" value="OAY67453.1"/>
    <property type="molecule type" value="Genomic_DNA"/>
</dbReference>
<feature type="domain" description="APO" evidence="1">
    <location>
        <begin position="307"/>
        <end position="393"/>
    </location>
</feature>
<dbReference type="Proteomes" id="UP000092600">
    <property type="component" value="Unassembled WGS sequence"/>
</dbReference>
<evidence type="ECO:0000313" key="2">
    <source>
        <dbReference type="EMBL" id="OAY67453.1"/>
    </source>
</evidence>
<dbReference type="PANTHER" id="PTHR10388">
    <property type="entry name" value="EUKARYOTIC TRANSLATION INITIATION FACTOR SUI1"/>
    <property type="match status" value="1"/>
</dbReference>
<feature type="non-terminal residue" evidence="2">
    <location>
        <position position="1"/>
    </location>
</feature>
<accession>A0A199URM5</accession>
<evidence type="ECO:0000313" key="3">
    <source>
        <dbReference type="Proteomes" id="UP000092600"/>
    </source>
</evidence>
<dbReference type="STRING" id="4615.A0A199URM5"/>
<proteinExistence type="predicted"/>
<feature type="domain" description="APO" evidence="1">
    <location>
        <begin position="134"/>
        <end position="218"/>
    </location>
</feature>
<evidence type="ECO:0000259" key="1">
    <source>
        <dbReference type="PROSITE" id="PS51499"/>
    </source>
</evidence>
<dbReference type="PROSITE" id="PS51499">
    <property type="entry name" value="APO"/>
    <property type="match status" value="2"/>
</dbReference>
<dbReference type="GO" id="GO:0003723">
    <property type="term" value="F:RNA binding"/>
    <property type="evidence" value="ECO:0007669"/>
    <property type="project" value="InterPro"/>
</dbReference>
<dbReference type="Pfam" id="PF05634">
    <property type="entry name" value="APO_RNA-bind"/>
    <property type="match status" value="2"/>
</dbReference>
<dbReference type="AlphaFoldDB" id="A0A199URM5"/>
<name>A0A199URM5_ANACO</name>
<sequence>TVAAMLLRPLRRLQPLRHPLHPNPNPNPNPFVATSIAELKHSFSASSSSASFVDLPKPRRSWERKPLVTPITELKRRAREERRARREVREVALRPPENGLLVQTLVPVAHEVFAARKQLLCCAERVAESIPVHACRVCGEVHVGRIPHRIRSCDVAGSSPTKEHVWVKGGIEHVLPHVESFHLYDRLGRAVSHEERLQVDRIPAIVELCVQAGVDIPEYPTKRRKFPVYSIAGKMIDFERKFPRDYSSGKDIEPFGFWRRKKKEGDCDSEPFSSDDDAQDIAIKGMHAWENMRSGALKLMKKYPVQTCGFCPEVQVGPKGHRARICQSYKHQMRAGQHAWQEATIDDLVPPVYVWHVPEQQNNDPLVDELRSYYGKLPAAVELFAQAGAKVGEEYSRVMREDVAVPKLDEEKLAV</sequence>
<protein>
    <submittedName>
        <fullName evidence="2">APO protein 3, mitochondrial</fullName>
    </submittedName>
</protein>
<organism evidence="2 3">
    <name type="scientific">Ananas comosus</name>
    <name type="common">Pineapple</name>
    <name type="synonym">Ananas ananas</name>
    <dbReference type="NCBI Taxonomy" id="4615"/>
    <lineage>
        <taxon>Eukaryota</taxon>
        <taxon>Viridiplantae</taxon>
        <taxon>Streptophyta</taxon>
        <taxon>Embryophyta</taxon>
        <taxon>Tracheophyta</taxon>
        <taxon>Spermatophyta</taxon>
        <taxon>Magnoliopsida</taxon>
        <taxon>Liliopsida</taxon>
        <taxon>Poales</taxon>
        <taxon>Bromeliaceae</taxon>
        <taxon>Bromelioideae</taxon>
        <taxon>Ananas</taxon>
    </lineage>
</organism>
<reference evidence="2 3" key="1">
    <citation type="journal article" date="2016" name="DNA Res.">
        <title>The draft genome of MD-2 pineapple using hybrid error correction of long reads.</title>
        <authorList>
            <person name="Redwan R.M."/>
            <person name="Saidin A."/>
            <person name="Kumar S.V."/>
        </authorList>
    </citation>
    <scope>NUCLEOTIDE SEQUENCE [LARGE SCALE GENOMIC DNA]</scope>
    <source>
        <strain evidence="3">cv. MD2</strain>
        <tissue evidence="2">Leaf</tissue>
    </source>
</reference>
<gene>
    <name evidence="2" type="ORF">ACMD2_06693</name>
</gene>
<comment type="caution">
    <text evidence="2">The sequence shown here is derived from an EMBL/GenBank/DDBJ whole genome shotgun (WGS) entry which is preliminary data.</text>
</comment>
<dbReference type="InterPro" id="IPR023342">
    <property type="entry name" value="APO_dom"/>
</dbReference>